<evidence type="ECO:0000259" key="2">
    <source>
        <dbReference type="Pfam" id="PF16411"/>
    </source>
</evidence>
<protein>
    <submittedName>
        <fullName evidence="3">SusF/SusE family outer membrane protein</fullName>
    </submittedName>
</protein>
<dbReference type="Pfam" id="PF16411">
    <property type="entry name" value="SusF_SusE"/>
    <property type="match status" value="1"/>
</dbReference>
<dbReference type="InterPro" id="IPR025970">
    <property type="entry name" value="SusE"/>
</dbReference>
<feature type="domain" description="Outer membrane protein SusF/SusE-like C-terminal" evidence="2">
    <location>
        <begin position="254"/>
        <end position="336"/>
    </location>
</feature>
<sequence length="340" mass="35899">MKRLLTKILAISSLGLLLLPSCKKDETRVVANVGKAGTLAATSTAPVLSKDHATDVAVTFSWPATSVTGYSAKVSYTLQMDVKGGSFKSTKLTEVALSGTTQSYTVGSLNAILLTMALSYDNTTDLEVRVKSAIAANSISYTNVLTLTVKPYKLASYVYVPGAYQGWSPATADSLKSPNSDNIYDGFIAFTPGNLEFKITPKKTWDVAYGDAGSGKVSTSGGNLSVPSAGLYALHLDLNADKMTFTATKQIWAVIGDATPGGWSDDTDMTYDAGTKTYVVTVALVGGKQFKFRFNHGWDVNLGGPTSGLTQNGPNIDVAASGNYKIVLDANANTYTITKL</sequence>
<dbReference type="Proteomes" id="UP000321362">
    <property type="component" value="Chromosome"/>
</dbReference>
<dbReference type="OrthoDB" id="975117at2"/>
<proteinExistence type="predicted"/>
<reference evidence="3 4" key="1">
    <citation type="journal article" date="2013" name="J. Microbiol.">
        <title>Mucilaginibacter ginsenosidivorax sp. nov., with ginsenoside converting activity isolated from sediment.</title>
        <authorList>
            <person name="Kim J.K."/>
            <person name="Choi T.E."/>
            <person name="Liu Q.M."/>
            <person name="Park H.Y."/>
            <person name="Yi T.H."/>
            <person name="Yoon M.H."/>
            <person name="Kim S.C."/>
            <person name="Im W.T."/>
        </authorList>
    </citation>
    <scope>NUCLEOTIDE SEQUENCE [LARGE SCALE GENOMIC DNA]</scope>
    <source>
        <strain evidence="3 4">KHI28</strain>
    </source>
</reference>
<name>A0A5B8VTG2_9SPHI</name>
<dbReference type="KEGG" id="mgk:FSB76_02905"/>
<dbReference type="Gene3D" id="2.60.40.3620">
    <property type="match status" value="2"/>
</dbReference>
<dbReference type="EMBL" id="CP042437">
    <property type="protein sequence ID" value="QEC74944.1"/>
    <property type="molecule type" value="Genomic_DNA"/>
</dbReference>
<dbReference type="CDD" id="cd12967">
    <property type="entry name" value="CBM_SusE-F_like_u1"/>
    <property type="match status" value="1"/>
</dbReference>
<dbReference type="AlphaFoldDB" id="A0A5B8VTG2"/>
<dbReference type="GO" id="GO:0019867">
    <property type="term" value="C:outer membrane"/>
    <property type="evidence" value="ECO:0007669"/>
    <property type="project" value="InterPro"/>
</dbReference>
<organism evidence="3 4">
    <name type="scientific">Mucilaginibacter ginsenosidivorax</name>
    <dbReference type="NCBI Taxonomy" id="862126"/>
    <lineage>
        <taxon>Bacteria</taxon>
        <taxon>Pseudomonadati</taxon>
        <taxon>Bacteroidota</taxon>
        <taxon>Sphingobacteriia</taxon>
        <taxon>Sphingobacteriales</taxon>
        <taxon>Sphingobacteriaceae</taxon>
        <taxon>Mucilaginibacter</taxon>
    </lineage>
</organism>
<dbReference type="CDD" id="cd12956">
    <property type="entry name" value="CBM_SusE-F_like"/>
    <property type="match status" value="1"/>
</dbReference>
<gene>
    <name evidence="3" type="ORF">FSB76_02905</name>
</gene>
<dbReference type="RefSeq" id="WP_147052102.1">
    <property type="nucleotide sequence ID" value="NZ_CP042437.1"/>
</dbReference>
<dbReference type="GO" id="GO:2001070">
    <property type="term" value="F:starch binding"/>
    <property type="evidence" value="ECO:0007669"/>
    <property type="project" value="InterPro"/>
</dbReference>
<keyword evidence="4" id="KW-1185">Reference proteome</keyword>
<dbReference type="InterPro" id="IPR032187">
    <property type="entry name" value="SusF/SusE-like_C"/>
</dbReference>
<feature type="domain" description="SusE outer membrane protein" evidence="1">
    <location>
        <begin position="24"/>
        <end position="131"/>
    </location>
</feature>
<evidence type="ECO:0000259" key="1">
    <source>
        <dbReference type="Pfam" id="PF14292"/>
    </source>
</evidence>
<evidence type="ECO:0000313" key="3">
    <source>
        <dbReference type="EMBL" id="QEC74944.1"/>
    </source>
</evidence>
<evidence type="ECO:0000313" key="4">
    <source>
        <dbReference type="Proteomes" id="UP000321362"/>
    </source>
</evidence>
<accession>A0A5B8VTG2</accession>
<dbReference type="Pfam" id="PF14292">
    <property type="entry name" value="SusE"/>
    <property type="match status" value="1"/>
</dbReference>